<protein>
    <recommendedName>
        <fullName evidence="3">Cytoplasmic protein</fullName>
    </recommendedName>
</protein>
<dbReference type="EMBL" id="UKAS01000013">
    <property type="protein sequence ID" value="SXF96994.1"/>
    <property type="molecule type" value="Genomic_DNA"/>
</dbReference>
<reference evidence="1 2" key="1">
    <citation type="submission" date="2018-08" db="EMBL/GenBank/DDBJ databases">
        <authorList>
            <consortium name="Pathogen Informatics"/>
        </authorList>
    </citation>
    <scope>NUCLEOTIDE SEQUENCE [LARGE SCALE GENOMIC DNA]</scope>
    <source>
        <strain evidence="1 2">EuSCAPE_TR218</strain>
    </source>
</reference>
<name>A0ABD7PA66_KLEVA</name>
<gene>
    <name evidence="1" type="ORF">SAMEA3729809_03947</name>
</gene>
<dbReference type="Proteomes" id="UP000258928">
    <property type="component" value="Unassembled WGS sequence"/>
</dbReference>
<evidence type="ECO:0000313" key="1">
    <source>
        <dbReference type="EMBL" id="SXF96994.1"/>
    </source>
</evidence>
<sequence>MAFECAFIYVAPGGRDPQKDRAVIRSDQINMNVVGCSSYAEAQDVSKELVSGGCTAIELCASFGNEGTVLIQKAVGPGIAVGAIKFDFHPAFEFKSGDELF</sequence>
<dbReference type="InterPro" id="IPR045441">
    <property type="entry name" value="DUF6506"/>
</dbReference>
<organism evidence="1 2">
    <name type="scientific">Klebsiella variicola</name>
    <dbReference type="NCBI Taxonomy" id="244366"/>
    <lineage>
        <taxon>Bacteria</taxon>
        <taxon>Pseudomonadati</taxon>
        <taxon>Pseudomonadota</taxon>
        <taxon>Gammaproteobacteria</taxon>
        <taxon>Enterobacterales</taxon>
        <taxon>Enterobacteriaceae</taxon>
        <taxon>Klebsiella/Raoultella group</taxon>
        <taxon>Klebsiella</taxon>
        <taxon>Klebsiella pneumoniae complex</taxon>
    </lineage>
</organism>
<evidence type="ECO:0008006" key="3">
    <source>
        <dbReference type="Google" id="ProtNLM"/>
    </source>
</evidence>
<dbReference type="AlphaFoldDB" id="A0ABD7PA66"/>
<accession>A0ABD7PA66</accession>
<evidence type="ECO:0000313" key="2">
    <source>
        <dbReference type="Proteomes" id="UP000258928"/>
    </source>
</evidence>
<comment type="caution">
    <text evidence="1">The sequence shown here is derived from an EMBL/GenBank/DDBJ whole genome shotgun (WGS) entry which is preliminary data.</text>
</comment>
<dbReference type="RefSeq" id="WP_110212721.1">
    <property type="nucleotide sequence ID" value="NZ_JAHKCA010000007.1"/>
</dbReference>
<dbReference type="Pfam" id="PF20116">
    <property type="entry name" value="DUF6506"/>
    <property type="match status" value="1"/>
</dbReference>
<proteinExistence type="predicted"/>